<protein>
    <submittedName>
        <fullName evidence="11">Binding-protein-dependent transport system inner membrane component</fullName>
    </submittedName>
</protein>
<feature type="transmembrane region" description="Helical" evidence="9">
    <location>
        <begin position="216"/>
        <end position="243"/>
    </location>
</feature>
<keyword evidence="6" id="KW-0029">Amino-acid transport</keyword>
<evidence type="ECO:0000259" key="10">
    <source>
        <dbReference type="PROSITE" id="PS50928"/>
    </source>
</evidence>
<dbReference type="CDD" id="cd06261">
    <property type="entry name" value="TM_PBP2"/>
    <property type="match status" value="1"/>
</dbReference>
<keyword evidence="3 9" id="KW-0813">Transport</keyword>
<evidence type="ECO:0000256" key="4">
    <source>
        <dbReference type="ARBA" id="ARBA00022475"/>
    </source>
</evidence>
<dbReference type="NCBIfam" id="TIGR01726">
    <property type="entry name" value="HEQRo_perm_3TM"/>
    <property type="match status" value="1"/>
</dbReference>
<feature type="transmembrane region" description="Helical" evidence="9">
    <location>
        <begin position="97"/>
        <end position="117"/>
    </location>
</feature>
<accession>A4TZE2</accession>
<feature type="transmembrane region" description="Helical" evidence="9">
    <location>
        <begin position="263"/>
        <end position="282"/>
    </location>
</feature>
<feature type="transmembrane region" description="Helical" evidence="9">
    <location>
        <begin position="364"/>
        <end position="385"/>
    </location>
</feature>
<sequence length="394" mass="42285">MLSGRQVKQPATLRALVYSARFRGIVYQVAVVAGVLALGWYLVHNTLANLAARGIATGFGFMGQEAGFDIGEGLIAYSAADTYLRALVVGVLNTLKVAVLGIALASLLGLVVGIARLSRNWLVARLATFYVETVRNVPLLLQLFVWYGIVTALPGPRQALDLGLGVFISNRGLKVPVPEWHDSYWLAMLLLAAAFIGLFVLRRWAINRLYRTGRPFPWLSVGLAGLVVLPWLGFLLTGTPLVWSIPELKGFNFQGGADLSPEFAALLAGLTVYTASFIAEIVRSGILAVPHGQTEAALSLGLSRAKTLRLVVLPQALRVIVPPLTSQYLNLLKNSSLAVAIGYPDLVSVANTAINQTGQAVEGVALTMAVFLVISLALSLLMNWYNAKVALVSR</sequence>
<dbReference type="InterPro" id="IPR010065">
    <property type="entry name" value="AA_ABC_transptr_permease_3TM"/>
</dbReference>
<feature type="transmembrane region" description="Helical" evidence="9">
    <location>
        <begin position="184"/>
        <end position="204"/>
    </location>
</feature>
<feature type="domain" description="ABC transmembrane type-1" evidence="10">
    <location>
        <begin position="91"/>
        <end position="382"/>
    </location>
</feature>
<dbReference type="Pfam" id="PF00528">
    <property type="entry name" value="BPD_transp_1"/>
    <property type="match status" value="1"/>
</dbReference>
<dbReference type="PROSITE" id="PS50928">
    <property type="entry name" value="ABC_TM1"/>
    <property type="match status" value="1"/>
</dbReference>
<dbReference type="EMBL" id="CU459003">
    <property type="protein sequence ID" value="CAM75999.1"/>
    <property type="molecule type" value="Genomic_DNA"/>
</dbReference>
<organism evidence="11">
    <name type="scientific">Magnetospirillum gryphiswaldense</name>
    <dbReference type="NCBI Taxonomy" id="55518"/>
    <lineage>
        <taxon>Bacteria</taxon>
        <taxon>Pseudomonadati</taxon>
        <taxon>Pseudomonadota</taxon>
        <taxon>Alphaproteobacteria</taxon>
        <taxon>Rhodospirillales</taxon>
        <taxon>Rhodospirillaceae</taxon>
        <taxon>Magnetospirillum</taxon>
    </lineage>
</organism>
<dbReference type="Gene3D" id="1.10.3720.10">
    <property type="entry name" value="MetI-like"/>
    <property type="match status" value="1"/>
</dbReference>
<dbReference type="SUPFAM" id="SSF161098">
    <property type="entry name" value="MetI-like"/>
    <property type="match status" value="2"/>
</dbReference>
<gene>
    <name evidence="11" type="ORF">MGR_3327</name>
</gene>
<reference evidence="11" key="1">
    <citation type="journal article" date="2007" name="J. Bacteriol.">
        <title>Comparative genome analysis of four magnetotactic bacteria reveals a complex set of group-specific genes implicated in magnetosome biomineralization and function.</title>
        <authorList>
            <person name="Richter M."/>
            <person name="Kube M."/>
            <person name="Bazylinski D.A."/>
            <person name="Lombardot T."/>
            <person name="Gloeckner F.O."/>
            <person name="Reinhardt R."/>
            <person name="Schueler D."/>
        </authorList>
    </citation>
    <scope>NUCLEOTIDE SEQUENCE</scope>
    <source>
        <strain evidence="11">MSR-1</strain>
    </source>
</reference>
<feature type="transmembrane region" description="Helical" evidence="9">
    <location>
        <begin position="137"/>
        <end position="155"/>
    </location>
</feature>
<dbReference type="GO" id="GO:0006865">
    <property type="term" value="P:amino acid transport"/>
    <property type="evidence" value="ECO:0007669"/>
    <property type="project" value="UniProtKB-KW"/>
</dbReference>
<dbReference type="InterPro" id="IPR043429">
    <property type="entry name" value="ArtM/GltK/GlnP/TcyL/YhdX-like"/>
</dbReference>
<evidence type="ECO:0000256" key="1">
    <source>
        <dbReference type="ARBA" id="ARBA00004429"/>
    </source>
</evidence>
<dbReference type="InterPro" id="IPR035906">
    <property type="entry name" value="MetI-like_sf"/>
</dbReference>
<proteinExistence type="inferred from homology"/>
<evidence type="ECO:0000256" key="5">
    <source>
        <dbReference type="ARBA" id="ARBA00022692"/>
    </source>
</evidence>
<keyword evidence="4" id="KW-1003">Cell membrane</keyword>
<dbReference type="PANTHER" id="PTHR30614:SF37">
    <property type="entry name" value="AMINO-ACID ABC TRANSPORTER PERMEASE PROTEIN YHDX-RELATED"/>
    <property type="match status" value="1"/>
</dbReference>
<dbReference type="PANTHER" id="PTHR30614">
    <property type="entry name" value="MEMBRANE COMPONENT OF AMINO ACID ABC TRANSPORTER"/>
    <property type="match status" value="1"/>
</dbReference>
<keyword evidence="5 9" id="KW-0812">Transmembrane</keyword>
<feature type="transmembrane region" description="Helical" evidence="9">
    <location>
        <begin position="24"/>
        <end position="43"/>
    </location>
</feature>
<comment type="similarity">
    <text evidence="2">Belongs to the binding-protein-dependent transport system permease family. HisMQ subfamily.</text>
</comment>
<evidence type="ECO:0000256" key="8">
    <source>
        <dbReference type="ARBA" id="ARBA00023136"/>
    </source>
</evidence>
<dbReference type="InterPro" id="IPR000515">
    <property type="entry name" value="MetI-like"/>
</dbReference>
<evidence type="ECO:0000256" key="6">
    <source>
        <dbReference type="ARBA" id="ARBA00022970"/>
    </source>
</evidence>
<evidence type="ECO:0000256" key="2">
    <source>
        <dbReference type="ARBA" id="ARBA00010072"/>
    </source>
</evidence>
<dbReference type="AlphaFoldDB" id="A4TZE2"/>
<dbReference type="GO" id="GO:0043190">
    <property type="term" value="C:ATP-binding cassette (ABC) transporter complex"/>
    <property type="evidence" value="ECO:0007669"/>
    <property type="project" value="InterPro"/>
</dbReference>
<name>A4TZE2_9PROT</name>
<keyword evidence="8 9" id="KW-0472">Membrane</keyword>
<comment type="subcellular location">
    <subcellularLocation>
        <location evidence="1">Cell inner membrane</location>
        <topology evidence="1">Multi-pass membrane protein</topology>
    </subcellularLocation>
    <subcellularLocation>
        <location evidence="9">Cell membrane</location>
        <topology evidence="9">Multi-pass membrane protein</topology>
    </subcellularLocation>
</comment>
<evidence type="ECO:0000256" key="7">
    <source>
        <dbReference type="ARBA" id="ARBA00022989"/>
    </source>
</evidence>
<dbReference type="GO" id="GO:0022857">
    <property type="term" value="F:transmembrane transporter activity"/>
    <property type="evidence" value="ECO:0007669"/>
    <property type="project" value="InterPro"/>
</dbReference>
<evidence type="ECO:0000256" key="3">
    <source>
        <dbReference type="ARBA" id="ARBA00022448"/>
    </source>
</evidence>
<evidence type="ECO:0000313" key="11">
    <source>
        <dbReference type="EMBL" id="CAM75999.1"/>
    </source>
</evidence>
<keyword evidence="7 9" id="KW-1133">Transmembrane helix</keyword>
<evidence type="ECO:0000256" key="9">
    <source>
        <dbReference type="RuleBase" id="RU363032"/>
    </source>
</evidence>